<sequence>MGDVPAKAPEPSPRRRFRLEIVVALIAFFGGLIGALSGTLATVRGTDVERDQARRTERLEAYGDVLADTQAFLAVVDAPCPVDAGPDWWPEYASYREPAQELAVSMARAELVGSDYVQGALQAMGASTASILGAVWPERTVNLPLIGGDLTVLDLSPRDGTGTADPLATPPSQATPPPQPIRAPCQQLDRAVDDHKTALIDALAQFTAAAKGELQG</sequence>
<keyword evidence="2" id="KW-0812">Transmembrane</keyword>
<keyword evidence="2" id="KW-0472">Membrane</keyword>
<organism evidence="3 4">
    <name type="scientific">Cellulomonas xiejunii</name>
    <dbReference type="NCBI Taxonomy" id="2968083"/>
    <lineage>
        <taxon>Bacteria</taxon>
        <taxon>Bacillati</taxon>
        <taxon>Actinomycetota</taxon>
        <taxon>Actinomycetes</taxon>
        <taxon>Micrococcales</taxon>
        <taxon>Cellulomonadaceae</taxon>
        <taxon>Cellulomonas</taxon>
    </lineage>
</organism>
<protein>
    <submittedName>
        <fullName evidence="3">Uncharacterized protein</fullName>
    </submittedName>
</protein>
<accession>A0ABY5KQX0</accession>
<evidence type="ECO:0000313" key="4">
    <source>
        <dbReference type="Proteomes" id="UP001316384"/>
    </source>
</evidence>
<keyword evidence="4" id="KW-1185">Reference proteome</keyword>
<dbReference type="EMBL" id="CP101987">
    <property type="protein sequence ID" value="UUI72644.1"/>
    <property type="molecule type" value="Genomic_DNA"/>
</dbReference>
<gene>
    <name evidence="3" type="ORF">NP048_04075</name>
</gene>
<feature type="region of interest" description="Disordered" evidence="1">
    <location>
        <begin position="156"/>
        <end position="184"/>
    </location>
</feature>
<proteinExistence type="predicted"/>
<name>A0ABY5KQX0_9CELL</name>
<evidence type="ECO:0000313" key="3">
    <source>
        <dbReference type="EMBL" id="UUI72644.1"/>
    </source>
</evidence>
<dbReference type="Proteomes" id="UP001316384">
    <property type="component" value="Chromosome"/>
</dbReference>
<reference evidence="3 4" key="1">
    <citation type="submission" date="2022-07" db="EMBL/GenBank/DDBJ databases">
        <title>Novel species in genus cellulomonas.</title>
        <authorList>
            <person name="Ye L."/>
        </authorList>
    </citation>
    <scope>NUCLEOTIDE SEQUENCE [LARGE SCALE GENOMIC DNA]</scope>
    <source>
        <strain evidence="4">zg-B89</strain>
    </source>
</reference>
<keyword evidence="2" id="KW-1133">Transmembrane helix</keyword>
<evidence type="ECO:0000256" key="1">
    <source>
        <dbReference type="SAM" id="MobiDB-lite"/>
    </source>
</evidence>
<feature type="transmembrane region" description="Helical" evidence="2">
    <location>
        <begin position="21"/>
        <end position="43"/>
    </location>
</feature>
<dbReference type="RefSeq" id="WP_227578204.1">
    <property type="nucleotide sequence ID" value="NZ_CP101987.1"/>
</dbReference>
<evidence type="ECO:0000256" key="2">
    <source>
        <dbReference type="SAM" id="Phobius"/>
    </source>
</evidence>